<keyword evidence="1" id="KW-0227">DNA damage</keyword>
<comment type="caution">
    <text evidence="3">The sequence shown here is derived from an EMBL/GenBank/DDBJ whole genome shotgun (WGS) entry which is preliminary data.</text>
</comment>
<evidence type="ECO:0000256" key="1">
    <source>
        <dbReference type="ARBA" id="ARBA00022763"/>
    </source>
</evidence>
<name>A0ABP5JI34_9ACTN</name>
<evidence type="ECO:0000313" key="4">
    <source>
        <dbReference type="Proteomes" id="UP001500575"/>
    </source>
</evidence>
<sequence>MGVGRQAGDTGESGRARVWRPGWPCPVGQLLLPHRRGAGDPTFRVEGAGSAQARFWRAIRTPAGSATLRIEARVSDGEVRARAWGDGADWALDSVPALLGADDDPSGFDPRHPVLAEVLRHHPHWRLGRTDRVMESLVPSIIEQKVTGQEAFAGFARLVRRFGEPAPGPVADLRLMLQPAPDTLRQVPSWEWLRMHIDPARSRTVVQAARVADALERSVGRPMDEIDRRLRTLPGVGVWTSAEVRQRAFGDADAVSFGDYHVAKDIGWALTGQPFDDEQLAAYLEPWRPHRGRVQALVALARLGAPRRGPRMAPRTHLPAPRRPG</sequence>
<dbReference type="SUPFAM" id="SSF48150">
    <property type="entry name" value="DNA-glycosylase"/>
    <property type="match status" value="1"/>
</dbReference>
<dbReference type="Proteomes" id="UP001500575">
    <property type="component" value="Unassembled WGS sequence"/>
</dbReference>
<dbReference type="PANTHER" id="PTHR43003:SF6">
    <property type="entry name" value="DNA GLYCOSYLASE"/>
    <property type="match status" value="1"/>
</dbReference>
<proteinExistence type="predicted"/>
<keyword evidence="4" id="KW-1185">Reference proteome</keyword>
<keyword evidence="2" id="KW-0234">DNA repair</keyword>
<dbReference type="InterPro" id="IPR011257">
    <property type="entry name" value="DNA_glycosylase"/>
</dbReference>
<dbReference type="PANTHER" id="PTHR43003">
    <property type="entry name" value="DNA-3-METHYLADENINE GLYCOSYLASE"/>
    <property type="match status" value="1"/>
</dbReference>
<dbReference type="EMBL" id="BAAAQQ010000002">
    <property type="protein sequence ID" value="GAA2118317.1"/>
    <property type="molecule type" value="Genomic_DNA"/>
</dbReference>
<gene>
    <name evidence="3" type="ORF">GCM10009843_10120</name>
</gene>
<reference evidence="4" key="1">
    <citation type="journal article" date="2019" name="Int. J. Syst. Evol. Microbiol.">
        <title>The Global Catalogue of Microorganisms (GCM) 10K type strain sequencing project: providing services to taxonomists for standard genome sequencing and annotation.</title>
        <authorList>
            <consortium name="The Broad Institute Genomics Platform"/>
            <consortium name="The Broad Institute Genome Sequencing Center for Infectious Disease"/>
            <person name="Wu L."/>
            <person name="Ma J."/>
        </authorList>
    </citation>
    <scope>NUCLEOTIDE SEQUENCE [LARGE SCALE GENOMIC DNA]</scope>
    <source>
        <strain evidence="4">JCM 16021</strain>
    </source>
</reference>
<protein>
    <submittedName>
        <fullName evidence="3">DNA-3-methyladenine glycosylase 2 family protein</fullName>
    </submittedName>
</protein>
<accession>A0ABP5JI34</accession>
<dbReference type="InterPro" id="IPR051912">
    <property type="entry name" value="Alkylbase_DNA_Glycosylase/TA"/>
</dbReference>
<organism evidence="3 4">
    <name type="scientific">Nocardioides bigeumensis</name>
    <dbReference type="NCBI Taxonomy" id="433657"/>
    <lineage>
        <taxon>Bacteria</taxon>
        <taxon>Bacillati</taxon>
        <taxon>Actinomycetota</taxon>
        <taxon>Actinomycetes</taxon>
        <taxon>Propionibacteriales</taxon>
        <taxon>Nocardioidaceae</taxon>
        <taxon>Nocardioides</taxon>
    </lineage>
</organism>
<evidence type="ECO:0000256" key="2">
    <source>
        <dbReference type="ARBA" id="ARBA00023204"/>
    </source>
</evidence>
<dbReference type="Gene3D" id="1.10.340.30">
    <property type="entry name" value="Hypothetical protein, domain 2"/>
    <property type="match status" value="1"/>
</dbReference>
<evidence type="ECO:0000313" key="3">
    <source>
        <dbReference type="EMBL" id="GAA2118317.1"/>
    </source>
</evidence>
<dbReference type="RefSeq" id="WP_344302551.1">
    <property type="nucleotide sequence ID" value="NZ_BAAAQQ010000002.1"/>
</dbReference>